<evidence type="ECO:0000313" key="6">
    <source>
        <dbReference type="Proteomes" id="UP000018895"/>
    </source>
</evidence>
<keyword evidence="6" id="KW-1185">Reference proteome</keyword>
<dbReference type="PROSITE" id="PS01124">
    <property type="entry name" value="HTH_ARAC_FAMILY_2"/>
    <property type="match status" value="1"/>
</dbReference>
<dbReference type="SUPFAM" id="SSF51215">
    <property type="entry name" value="Regulatory protein AraC"/>
    <property type="match status" value="1"/>
</dbReference>
<feature type="domain" description="HTH araC/xylS-type" evidence="4">
    <location>
        <begin position="193"/>
        <end position="291"/>
    </location>
</feature>
<comment type="caution">
    <text evidence="5">The sequence shown here is derived from an EMBL/GenBank/DDBJ whole genome shotgun (WGS) entry which is preliminary data.</text>
</comment>
<dbReference type="AlphaFoldDB" id="W4QJZ9"/>
<dbReference type="PANTHER" id="PTHR43280">
    <property type="entry name" value="ARAC-FAMILY TRANSCRIPTIONAL REGULATOR"/>
    <property type="match status" value="1"/>
</dbReference>
<sequence length="300" mass="35346">MKEYIKSSVGQPINFHSGGQFITTENWTHMKRNIDIFVVIINLNETLYIEQDEKRYTVLPGEILFLVPGQLHVGFNPSPIGTSYYWLHFTFPNNYSLLTRKMMDSEVTSMRSNLLPINNHSCSTVLLPIHTKPREVERIHILCKQLFDVAKANYYNTYNAHYLATSLLIEISEQTIYHYKTVSLDTAAERKVEMIKEWIRIHVFKKISVTMIAEEFQYNSDYLSRIFKQATGYNIQEYIHRMKISKAKELLMNTNVTVKGIAITLGLNDEKYFMRLFKKYEQMTPTEFRKAYFRMPMNNV</sequence>
<proteinExistence type="predicted"/>
<dbReference type="InterPro" id="IPR018060">
    <property type="entry name" value="HTH_AraC"/>
</dbReference>
<gene>
    <name evidence="5" type="ORF">JCM9152_3771</name>
</gene>
<dbReference type="OrthoDB" id="192171at2"/>
<dbReference type="InterPro" id="IPR009057">
    <property type="entry name" value="Homeodomain-like_sf"/>
</dbReference>
<dbReference type="Proteomes" id="UP000018895">
    <property type="component" value="Unassembled WGS sequence"/>
</dbReference>
<dbReference type="STRING" id="1236971.JCM9152_3771"/>
<keyword evidence="1" id="KW-0805">Transcription regulation</keyword>
<evidence type="ECO:0000256" key="3">
    <source>
        <dbReference type="ARBA" id="ARBA00023163"/>
    </source>
</evidence>
<dbReference type="EMBL" id="BAUU01000032">
    <property type="protein sequence ID" value="GAE32247.1"/>
    <property type="molecule type" value="Genomic_DNA"/>
</dbReference>
<dbReference type="Gene3D" id="1.10.10.60">
    <property type="entry name" value="Homeodomain-like"/>
    <property type="match status" value="2"/>
</dbReference>
<accession>W4QJZ9</accession>
<evidence type="ECO:0000259" key="4">
    <source>
        <dbReference type="PROSITE" id="PS01124"/>
    </source>
</evidence>
<keyword evidence="2" id="KW-0238">DNA-binding</keyword>
<evidence type="ECO:0000313" key="5">
    <source>
        <dbReference type="EMBL" id="GAE32247.1"/>
    </source>
</evidence>
<dbReference type="RefSeq" id="WP_035346574.1">
    <property type="nucleotide sequence ID" value="NZ_BAUU01000032.1"/>
</dbReference>
<reference evidence="5" key="1">
    <citation type="journal article" date="2014" name="Genome Announc.">
        <title>Draft Genome Sequences of Three Alkaliphilic Bacillus Strains, Bacillus wakoensis JCM 9140T, Bacillus akibai JCM 9157T, and Bacillus hemicellulosilyticus JCM 9152T.</title>
        <authorList>
            <person name="Yuki M."/>
            <person name="Oshima K."/>
            <person name="Suda W."/>
            <person name="Oshida Y."/>
            <person name="Kitamura K."/>
            <person name="Iida T."/>
            <person name="Hattori M."/>
            <person name="Ohkuma M."/>
        </authorList>
    </citation>
    <scope>NUCLEOTIDE SEQUENCE [LARGE SCALE GENOMIC DNA]</scope>
    <source>
        <strain evidence="5">JCM 9152</strain>
    </source>
</reference>
<dbReference type="GO" id="GO:0043565">
    <property type="term" value="F:sequence-specific DNA binding"/>
    <property type="evidence" value="ECO:0007669"/>
    <property type="project" value="InterPro"/>
</dbReference>
<dbReference type="SUPFAM" id="SSF46689">
    <property type="entry name" value="Homeodomain-like"/>
    <property type="match status" value="2"/>
</dbReference>
<evidence type="ECO:0000256" key="1">
    <source>
        <dbReference type="ARBA" id="ARBA00023015"/>
    </source>
</evidence>
<dbReference type="GO" id="GO:0003700">
    <property type="term" value="F:DNA-binding transcription factor activity"/>
    <property type="evidence" value="ECO:0007669"/>
    <property type="project" value="InterPro"/>
</dbReference>
<organism evidence="5 6">
    <name type="scientific">Halalkalibacter hemicellulosilyticusJCM 9152</name>
    <dbReference type="NCBI Taxonomy" id="1236971"/>
    <lineage>
        <taxon>Bacteria</taxon>
        <taxon>Bacillati</taxon>
        <taxon>Bacillota</taxon>
        <taxon>Bacilli</taxon>
        <taxon>Bacillales</taxon>
        <taxon>Bacillaceae</taxon>
        <taxon>Halalkalibacter</taxon>
    </lineage>
</organism>
<dbReference type="PANTHER" id="PTHR43280:SF2">
    <property type="entry name" value="HTH-TYPE TRANSCRIPTIONAL REGULATOR EXSA"/>
    <property type="match status" value="1"/>
</dbReference>
<dbReference type="InterPro" id="IPR037923">
    <property type="entry name" value="HTH-like"/>
</dbReference>
<dbReference type="Pfam" id="PF12833">
    <property type="entry name" value="HTH_18"/>
    <property type="match status" value="1"/>
</dbReference>
<dbReference type="PROSITE" id="PS00041">
    <property type="entry name" value="HTH_ARAC_FAMILY_1"/>
    <property type="match status" value="1"/>
</dbReference>
<dbReference type="SMART" id="SM00342">
    <property type="entry name" value="HTH_ARAC"/>
    <property type="match status" value="1"/>
</dbReference>
<evidence type="ECO:0000256" key="2">
    <source>
        <dbReference type="ARBA" id="ARBA00023125"/>
    </source>
</evidence>
<keyword evidence="3" id="KW-0804">Transcription</keyword>
<dbReference type="InterPro" id="IPR018062">
    <property type="entry name" value="HTH_AraC-typ_CS"/>
</dbReference>
<protein>
    <submittedName>
        <fullName evidence="5">ADA regulatory protein</fullName>
    </submittedName>
</protein>
<name>W4QJZ9_9BACI</name>